<feature type="compositionally biased region" description="Basic residues" evidence="1">
    <location>
        <begin position="1"/>
        <end position="11"/>
    </location>
</feature>
<evidence type="ECO:0000313" key="3">
    <source>
        <dbReference type="Proteomes" id="UP000314294"/>
    </source>
</evidence>
<keyword evidence="3" id="KW-1185">Reference proteome</keyword>
<evidence type="ECO:0000256" key="1">
    <source>
        <dbReference type="SAM" id="MobiDB-lite"/>
    </source>
</evidence>
<protein>
    <submittedName>
        <fullName evidence="2">Uncharacterized protein</fullName>
    </submittedName>
</protein>
<organism evidence="2 3">
    <name type="scientific">Liparis tanakae</name>
    <name type="common">Tanaka's snailfish</name>
    <dbReference type="NCBI Taxonomy" id="230148"/>
    <lineage>
        <taxon>Eukaryota</taxon>
        <taxon>Metazoa</taxon>
        <taxon>Chordata</taxon>
        <taxon>Craniata</taxon>
        <taxon>Vertebrata</taxon>
        <taxon>Euteleostomi</taxon>
        <taxon>Actinopterygii</taxon>
        <taxon>Neopterygii</taxon>
        <taxon>Teleostei</taxon>
        <taxon>Neoteleostei</taxon>
        <taxon>Acanthomorphata</taxon>
        <taxon>Eupercaria</taxon>
        <taxon>Perciformes</taxon>
        <taxon>Cottioidei</taxon>
        <taxon>Cottales</taxon>
        <taxon>Liparidae</taxon>
        <taxon>Liparis</taxon>
    </lineage>
</organism>
<dbReference type="AlphaFoldDB" id="A0A4Z2I847"/>
<sequence>MSFKVMRRRSRSSGYAARRISTTRRRSDNSRFDEFGFALTKRKEQKLHHRSHDYSFTQLSSLRVKELCELLSYWNDASFICKSQIERFIRMGVPPSLRGRNLSLYGSKK</sequence>
<evidence type="ECO:0000313" key="2">
    <source>
        <dbReference type="EMBL" id="TNN73981.1"/>
    </source>
</evidence>
<proteinExistence type="predicted"/>
<feature type="region of interest" description="Disordered" evidence="1">
    <location>
        <begin position="1"/>
        <end position="26"/>
    </location>
</feature>
<accession>A0A4Z2I847</accession>
<dbReference type="OrthoDB" id="294251at2759"/>
<reference evidence="2 3" key="1">
    <citation type="submission" date="2019-03" db="EMBL/GenBank/DDBJ databases">
        <title>First draft genome of Liparis tanakae, snailfish: a comprehensive survey of snailfish specific genes.</title>
        <authorList>
            <person name="Kim W."/>
            <person name="Song I."/>
            <person name="Jeong J.-H."/>
            <person name="Kim D."/>
            <person name="Kim S."/>
            <person name="Ryu S."/>
            <person name="Song J.Y."/>
            <person name="Lee S.K."/>
        </authorList>
    </citation>
    <scope>NUCLEOTIDE SEQUENCE [LARGE SCALE GENOMIC DNA]</scope>
    <source>
        <tissue evidence="2">Muscle</tissue>
    </source>
</reference>
<comment type="caution">
    <text evidence="2">The sequence shown here is derived from an EMBL/GenBank/DDBJ whole genome shotgun (WGS) entry which is preliminary data.</text>
</comment>
<dbReference type="Proteomes" id="UP000314294">
    <property type="component" value="Unassembled WGS sequence"/>
</dbReference>
<dbReference type="EMBL" id="SRLO01000119">
    <property type="protein sequence ID" value="TNN73981.1"/>
    <property type="molecule type" value="Genomic_DNA"/>
</dbReference>
<gene>
    <name evidence="2" type="ORF">EYF80_015802</name>
</gene>
<name>A0A4Z2I847_9TELE</name>